<evidence type="ECO:0000256" key="1">
    <source>
        <dbReference type="SAM" id="Phobius"/>
    </source>
</evidence>
<dbReference type="Proteomes" id="UP000095283">
    <property type="component" value="Unplaced"/>
</dbReference>
<keyword evidence="1" id="KW-0812">Transmembrane</keyword>
<keyword evidence="1" id="KW-1133">Transmembrane helix</keyword>
<keyword evidence="1" id="KW-0472">Membrane</keyword>
<evidence type="ECO:0000313" key="3">
    <source>
        <dbReference type="WBParaSite" id="Hba_01460"/>
    </source>
</evidence>
<name>A0A1I7W9Y1_HETBA</name>
<organism evidence="2 3">
    <name type="scientific">Heterorhabditis bacteriophora</name>
    <name type="common">Entomopathogenic nematode worm</name>
    <dbReference type="NCBI Taxonomy" id="37862"/>
    <lineage>
        <taxon>Eukaryota</taxon>
        <taxon>Metazoa</taxon>
        <taxon>Ecdysozoa</taxon>
        <taxon>Nematoda</taxon>
        <taxon>Chromadorea</taxon>
        <taxon>Rhabditida</taxon>
        <taxon>Rhabditina</taxon>
        <taxon>Rhabditomorpha</taxon>
        <taxon>Strongyloidea</taxon>
        <taxon>Heterorhabditidae</taxon>
        <taxon>Heterorhabditis</taxon>
    </lineage>
</organism>
<dbReference type="WBParaSite" id="Hba_01460">
    <property type="protein sequence ID" value="Hba_01460"/>
    <property type="gene ID" value="Hba_01460"/>
</dbReference>
<keyword evidence="2" id="KW-1185">Reference proteome</keyword>
<feature type="transmembrane region" description="Helical" evidence="1">
    <location>
        <begin position="110"/>
        <end position="128"/>
    </location>
</feature>
<dbReference type="AlphaFoldDB" id="A0A1I7W9Y1"/>
<reference evidence="3" key="1">
    <citation type="submission" date="2016-11" db="UniProtKB">
        <authorList>
            <consortium name="WormBaseParasite"/>
        </authorList>
    </citation>
    <scope>IDENTIFICATION</scope>
</reference>
<proteinExistence type="predicted"/>
<protein>
    <submittedName>
        <fullName evidence="3">Secreted protein</fullName>
    </submittedName>
</protein>
<accession>A0A1I7W9Y1</accession>
<sequence length="129" mass="15297">MIVNLFSKVFYSLSNIYRITGRTNSIIISLCEMTPLHSLFYASYSVQTNISEMLEYTIKKLLVFRPIGRASLKIVTSLQLNTHLFLALWFRESFNDFTVRVKWCTPTKDHVFYILIFFILVVRLCHFLW</sequence>
<evidence type="ECO:0000313" key="2">
    <source>
        <dbReference type="Proteomes" id="UP000095283"/>
    </source>
</evidence>